<sequence length="50" mass="5512">MEADKDKLIDISAIKEKGGCPQTHLSFSLVTFLTFASEVGPYIRGITRLN</sequence>
<dbReference type="EMBL" id="JAAIUW010000008">
    <property type="protein sequence ID" value="KAF7818852.1"/>
    <property type="molecule type" value="Genomic_DNA"/>
</dbReference>
<accession>A0A834TDB2</accession>
<keyword evidence="2" id="KW-1185">Reference proteome</keyword>
<evidence type="ECO:0000313" key="2">
    <source>
        <dbReference type="Proteomes" id="UP000634136"/>
    </source>
</evidence>
<reference evidence="1" key="1">
    <citation type="submission" date="2020-09" db="EMBL/GenBank/DDBJ databases">
        <title>Genome-Enabled Discovery of Anthraquinone Biosynthesis in Senna tora.</title>
        <authorList>
            <person name="Kang S.-H."/>
            <person name="Pandey R.P."/>
            <person name="Lee C.-M."/>
            <person name="Sim J.-S."/>
            <person name="Jeong J.-T."/>
            <person name="Choi B.-S."/>
            <person name="Jung M."/>
            <person name="Ginzburg D."/>
            <person name="Zhao K."/>
            <person name="Won S.Y."/>
            <person name="Oh T.-J."/>
            <person name="Yu Y."/>
            <person name="Kim N.-H."/>
            <person name="Lee O.R."/>
            <person name="Lee T.-H."/>
            <person name="Bashyal P."/>
            <person name="Kim T.-S."/>
            <person name="Lee W.-H."/>
            <person name="Kawkins C."/>
            <person name="Kim C.-K."/>
            <person name="Kim J.S."/>
            <person name="Ahn B.O."/>
            <person name="Rhee S.Y."/>
            <person name="Sohng J.K."/>
        </authorList>
    </citation>
    <scope>NUCLEOTIDE SEQUENCE</scope>
    <source>
        <tissue evidence="1">Leaf</tissue>
    </source>
</reference>
<dbReference type="Proteomes" id="UP000634136">
    <property type="component" value="Unassembled WGS sequence"/>
</dbReference>
<organism evidence="1 2">
    <name type="scientific">Senna tora</name>
    <dbReference type="NCBI Taxonomy" id="362788"/>
    <lineage>
        <taxon>Eukaryota</taxon>
        <taxon>Viridiplantae</taxon>
        <taxon>Streptophyta</taxon>
        <taxon>Embryophyta</taxon>
        <taxon>Tracheophyta</taxon>
        <taxon>Spermatophyta</taxon>
        <taxon>Magnoliopsida</taxon>
        <taxon>eudicotyledons</taxon>
        <taxon>Gunneridae</taxon>
        <taxon>Pentapetalae</taxon>
        <taxon>rosids</taxon>
        <taxon>fabids</taxon>
        <taxon>Fabales</taxon>
        <taxon>Fabaceae</taxon>
        <taxon>Caesalpinioideae</taxon>
        <taxon>Cassia clade</taxon>
        <taxon>Senna</taxon>
    </lineage>
</organism>
<gene>
    <name evidence="1" type="ORF">G2W53_024307</name>
</gene>
<name>A0A834TDB2_9FABA</name>
<protein>
    <submittedName>
        <fullName evidence="1">Uncharacterized protein</fullName>
    </submittedName>
</protein>
<proteinExistence type="predicted"/>
<dbReference type="AlphaFoldDB" id="A0A834TDB2"/>
<evidence type="ECO:0000313" key="1">
    <source>
        <dbReference type="EMBL" id="KAF7818852.1"/>
    </source>
</evidence>
<comment type="caution">
    <text evidence="1">The sequence shown here is derived from an EMBL/GenBank/DDBJ whole genome shotgun (WGS) entry which is preliminary data.</text>
</comment>